<name>A0A0B1RW56_OESDE</name>
<dbReference type="Proteomes" id="UP000053660">
    <property type="component" value="Unassembled WGS sequence"/>
</dbReference>
<evidence type="ECO:0000313" key="2">
    <source>
        <dbReference type="Proteomes" id="UP000053660"/>
    </source>
</evidence>
<gene>
    <name evidence="1" type="ORF">OESDEN_23466</name>
</gene>
<dbReference type="EMBL" id="KN611283">
    <property type="protein sequence ID" value="KHJ76914.1"/>
    <property type="molecule type" value="Genomic_DNA"/>
</dbReference>
<sequence>MMKHIRIGQETLIMVGEMKETIMGMLTTIHTFESLRSKEKS</sequence>
<protein>
    <submittedName>
        <fullName evidence="1">Uncharacterized protein</fullName>
    </submittedName>
</protein>
<proteinExistence type="predicted"/>
<evidence type="ECO:0000313" key="1">
    <source>
        <dbReference type="EMBL" id="KHJ76914.1"/>
    </source>
</evidence>
<keyword evidence="2" id="KW-1185">Reference proteome</keyword>
<accession>A0A0B1RW56</accession>
<dbReference type="AlphaFoldDB" id="A0A0B1RW56"/>
<reference evidence="1 2" key="1">
    <citation type="submission" date="2014-03" db="EMBL/GenBank/DDBJ databases">
        <title>Draft genome of the hookworm Oesophagostomum dentatum.</title>
        <authorList>
            <person name="Mitreva M."/>
        </authorList>
    </citation>
    <scope>NUCLEOTIDE SEQUENCE [LARGE SCALE GENOMIC DNA]</scope>
    <source>
        <strain evidence="1 2">OD-Hann</strain>
    </source>
</reference>
<organism evidence="1 2">
    <name type="scientific">Oesophagostomum dentatum</name>
    <name type="common">Nodular worm</name>
    <dbReference type="NCBI Taxonomy" id="61180"/>
    <lineage>
        <taxon>Eukaryota</taxon>
        <taxon>Metazoa</taxon>
        <taxon>Ecdysozoa</taxon>
        <taxon>Nematoda</taxon>
        <taxon>Chromadorea</taxon>
        <taxon>Rhabditida</taxon>
        <taxon>Rhabditina</taxon>
        <taxon>Rhabditomorpha</taxon>
        <taxon>Strongyloidea</taxon>
        <taxon>Strongylidae</taxon>
        <taxon>Oesophagostomum</taxon>
    </lineage>
</organism>